<keyword evidence="2" id="KW-0677">Repeat</keyword>
<comment type="function">
    <text evidence="3">Component of the ASTRA complex involved in chromatin remodeling.</text>
</comment>
<evidence type="ECO:0000256" key="5">
    <source>
        <dbReference type="ARBA" id="ARBA00038749"/>
    </source>
</evidence>
<dbReference type="PANTHER" id="PTHR19854:SF1">
    <property type="entry name" value="GUANINE NUCLEOTIDE-BINDING PROTEIN SUBUNIT BETA-LIKE PROTEIN 1"/>
    <property type="match status" value="1"/>
</dbReference>
<dbReference type="SMART" id="SM00320">
    <property type="entry name" value="WD40"/>
    <property type="match status" value="3"/>
</dbReference>
<comment type="caution">
    <text evidence="8">The sequence shown here is derived from an EMBL/GenBank/DDBJ whole genome shotgun (WGS) entry which is preliminary data.</text>
</comment>
<gene>
    <name evidence="8" type="primary">asa1</name>
    <name evidence="8" type="ORF">N0V93_010224</name>
</gene>
<protein>
    <recommendedName>
        <fullName evidence="6">ASTRA-associated protein 1</fullName>
    </recommendedName>
</protein>
<dbReference type="InterPro" id="IPR001680">
    <property type="entry name" value="WD40_rpt"/>
</dbReference>
<evidence type="ECO:0000256" key="1">
    <source>
        <dbReference type="ARBA" id="ARBA00022574"/>
    </source>
</evidence>
<evidence type="ECO:0000256" key="6">
    <source>
        <dbReference type="ARBA" id="ARBA00040563"/>
    </source>
</evidence>
<dbReference type="Pfam" id="PF00400">
    <property type="entry name" value="WD40"/>
    <property type="match status" value="3"/>
</dbReference>
<dbReference type="Proteomes" id="UP001140453">
    <property type="component" value="Unassembled WGS sequence"/>
</dbReference>
<dbReference type="AlphaFoldDB" id="A0A9W9CS50"/>
<dbReference type="SUPFAM" id="SSF50978">
    <property type="entry name" value="WD40 repeat-like"/>
    <property type="match status" value="1"/>
</dbReference>
<accession>A0A9W9CS50</accession>
<dbReference type="InterPro" id="IPR019775">
    <property type="entry name" value="WD40_repeat_CS"/>
</dbReference>
<dbReference type="PROSITE" id="PS50294">
    <property type="entry name" value="WD_REPEATS_REGION"/>
    <property type="match status" value="1"/>
</dbReference>
<evidence type="ECO:0000313" key="8">
    <source>
        <dbReference type="EMBL" id="KAJ4385793.1"/>
    </source>
</evidence>
<dbReference type="PROSITE" id="PS00678">
    <property type="entry name" value="WD_REPEATS_1"/>
    <property type="match status" value="1"/>
</dbReference>
<reference evidence="8" key="1">
    <citation type="submission" date="2022-10" db="EMBL/GenBank/DDBJ databases">
        <title>Tapping the CABI collections for fungal endophytes: first genome assemblies for Collariella, Neodidymelliopsis, Ascochyta clinopodiicola, Didymella pomorum, Didymosphaeria variabile, Neocosmospora piperis and Neocucurbitaria cava.</title>
        <authorList>
            <person name="Hill R."/>
        </authorList>
    </citation>
    <scope>NUCLEOTIDE SEQUENCE</scope>
    <source>
        <strain evidence="8">IMI 355082</strain>
    </source>
</reference>
<feature type="repeat" description="WD" evidence="7">
    <location>
        <begin position="18"/>
        <end position="51"/>
    </location>
</feature>
<keyword evidence="1 7" id="KW-0853">WD repeat</keyword>
<sequence>MATVDQHETAPPQPKYVLRGHKAQVHAVAFLRANQRLFTGDADGFVVAWDLAIMRPRAVWQAHDNAILGIGEWGLHNIITHGRDNRLIVWKLSADEEPAMSTILPLDPVSEPRPKPWMLHLLHVNTMNFCSFASCPASAPTVASSPSRSQLVPELLIAVPNTLALEAVDIYHLPSQIRLHTVPLVGDHGMPMALGLVWLNDTLTLVIAYEDGTTIVTRLGNDGSWLEVYRSQCHKQPVLSLDLASNLEYFLTSSADATIVKHPLRLGQPAFTTFVDADPPTADSNTKQFFHRMSENGGLEQHTTNEKSGSLLSAALASRTASTAPRPAGRLDILTQPLKILNTKHAGQQGLRIRSDGRIFATAGWDSKIRVYSSKSMREVAVLKWHSVGCFAVAFADISCNDPGSTEPTAFQAMKNEELANTSLVPKGLNTTVKNKRLQRVKNTHWLAAGSKDGKT</sequence>
<evidence type="ECO:0000256" key="2">
    <source>
        <dbReference type="ARBA" id="ARBA00022737"/>
    </source>
</evidence>
<dbReference type="InterPro" id="IPR015943">
    <property type="entry name" value="WD40/YVTN_repeat-like_dom_sf"/>
</dbReference>
<dbReference type="Gene3D" id="2.130.10.10">
    <property type="entry name" value="YVTN repeat-like/Quinoprotein amine dehydrogenase"/>
    <property type="match status" value="2"/>
</dbReference>
<evidence type="ECO:0000256" key="7">
    <source>
        <dbReference type="PROSITE-ProRule" id="PRU00221"/>
    </source>
</evidence>
<dbReference type="PANTHER" id="PTHR19854">
    <property type="entry name" value="TRANSDUCIN BETA-LIKE 3"/>
    <property type="match status" value="1"/>
</dbReference>
<dbReference type="EMBL" id="JAPEVB010000007">
    <property type="protein sequence ID" value="KAJ4385793.1"/>
    <property type="molecule type" value="Genomic_DNA"/>
</dbReference>
<dbReference type="PROSITE" id="PS50082">
    <property type="entry name" value="WD_REPEATS_2"/>
    <property type="match status" value="1"/>
</dbReference>
<keyword evidence="9" id="KW-1185">Reference proteome</keyword>
<evidence type="ECO:0000313" key="9">
    <source>
        <dbReference type="Proteomes" id="UP001140453"/>
    </source>
</evidence>
<comment type="similarity">
    <text evidence="4">Belongs to the WD repeat ASA1 family.</text>
</comment>
<name>A0A9W9CS50_9PEZI</name>
<evidence type="ECO:0000256" key="4">
    <source>
        <dbReference type="ARBA" id="ARBA00037931"/>
    </source>
</evidence>
<evidence type="ECO:0000256" key="3">
    <source>
        <dbReference type="ARBA" id="ARBA00037338"/>
    </source>
</evidence>
<organism evidence="8 9">
    <name type="scientific">Gnomoniopsis smithogilvyi</name>
    <dbReference type="NCBI Taxonomy" id="1191159"/>
    <lineage>
        <taxon>Eukaryota</taxon>
        <taxon>Fungi</taxon>
        <taxon>Dikarya</taxon>
        <taxon>Ascomycota</taxon>
        <taxon>Pezizomycotina</taxon>
        <taxon>Sordariomycetes</taxon>
        <taxon>Sordariomycetidae</taxon>
        <taxon>Diaporthales</taxon>
        <taxon>Gnomoniaceae</taxon>
        <taxon>Gnomoniopsis</taxon>
    </lineage>
</organism>
<proteinExistence type="inferred from homology"/>
<dbReference type="InterPro" id="IPR036322">
    <property type="entry name" value="WD40_repeat_dom_sf"/>
</dbReference>
<dbReference type="OrthoDB" id="7668193at2759"/>
<comment type="subunit">
    <text evidence="5">Component of the ASTRA chromatin remodeling machinery complex.</text>
</comment>